<accession>A0A8R1Z878</accession>
<sequence length="396" mass="45819">MDPSAIARVRSSIGQWNEDHLKEYIDHDWNIHRWITAYEGNEEETIKVLRRHLNNRNTMGLSHLPEIEPECPIMEKHAPLSILGRNHPDDNKVTLWELTGLLDIHGLVENIRISPFMKSRFRWMERVHREVVKEEKRTGRQSGGLLIMDLNQLRFSPSLLSVIGGSFLLPYSLSYSISSGPYRIMWGTLFEQYPQMIQEIVIINAPTFVNLLYQTCIPFIPADYKSRITICSSSSPSLTLIKCLHPQIIPSQYITEESPYTNPDIPKPVSPFPKAEMLSVQLDSVSVPAGGQVYLKLKLNAGETIDIYTKHEQEMTVFWFYSIDDTKDSSNWREIIAGCERPALSTIDRSRWIVPENGYYYVRYGNEKAWFLSVSIKYRYESDQRGKITPIEQFTL</sequence>
<dbReference type="Pfam" id="PF25883">
    <property type="entry name" value="F28H7_8_C"/>
    <property type="match status" value="1"/>
</dbReference>
<dbReference type="Pfam" id="PF00650">
    <property type="entry name" value="CRAL_TRIO"/>
    <property type="match status" value="1"/>
</dbReference>
<dbReference type="EnsemblMetazoa" id="PPA45375.1">
    <property type="protein sequence ID" value="PPA45375.1"/>
    <property type="gene ID" value="WBGene00283744"/>
</dbReference>
<keyword evidence="2" id="KW-1185">Reference proteome</keyword>
<reference evidence="2" key="1">
    <citation type="journal article" date="2008" name="Nat. Genet.">
        <title>The Pristionchus pacificus genome provides a unique perspective on nematode lifestyle and parasitism.</title>
        <authorList>
            <person name="Dieterich C."/>
            <person name="Clifton S.W."/>
            <person name="Schuster L.N."/>
            <person name="Chinwalla A."/>
            <person name="Delehaunty K."/>
            <person name="Dinkelacker I."/>
            <person name="Fulton L."/>
            <person name="Fulton R."/>
            <person name="Godfrey J."/>
            <person name="Minx P."/>
            <person name="Mitreva M."/>
            <person name="Roeseler W."/>
            <person name="Tian H."/>
            <person name="Witte H."/>
            <person name="Yang S.P."/>
            <person name="Wilson R.K."/>
            <person name="Sommer R.J."/>
        </authorList>
    </citation>
    <scope>NUCLEOTIDE SEQUENCE [LARGE SCALE GENOMIC DNA]</scope>
    <source>
        <strain evidence="2">PS312</strain>
    </source>
</reference>
<organism evidence="1 2">
    <name type="scientific">Pristionchus pacificus</name>
    <name type="common">Parasitic nematode worm</name>
    <dbReference type="NCBI Taxonomy" id="54126"/>
    <lineage>
        <taxon>Eukaryota</taxon>
        <taxon>Metazoa</taxon>
        <taxon>Ecdysozoa</taxon>
        <taxon>Nematoda</taxon>
        <taxon>Chromadorea</taxon>
        <taxon>Rhabditida</taxon>
        <taxon>Rhabditina</taxon>
        <taxon>Diplogasteromorpha</taxon>
        <taxon>Diplogasteroidea</taxon>
        <taxon>Neodiplogasteridae</taxon>
        <taxon>Pristionchus</taxon>
    </lineage>
</organism>
<dbReference type="InterPro" id="IPR001251">
    <property type="entry name" value="CRAL-TRIO_dom"/>
</dbReference>
<dbReference type="OrthoDB" id="1434354at2759"/>
<reference evidence="1" key="2">
    <citation type="submission" date="2022-06" db="UniProtKB">
        <authorList>
            <consortium name="EnsemblMetazoa"/>
        </authorList>
    </citation>
    <scope>IDENTIFICATION</scope>
    <source>
        <strain evidence="1">PS312</strain>
    </source>
</reference>
<dbReference type="Gene3D" id="3.40.525.10">
    <property type="entry name" value="CRAL-TRIO lipid binding domain"/>
    <property type="match status" value="1"/>
</dbReference>
<dbReference type="SUPFAM" id="SSF52087">
    <property type="entry name" value="CRAL/TRIO domain"/>
    <property type="match status" value="1"/>
</dbReference>
<dbReference type="Proteomes" id="UP000005239">
    <property type="component" value="Unassembled WGS sequence"/>
</dbReference>
<dbReference type="InterPro" id="IPR036865">
    <property type="entry name" value="CRAL-TRIO_dom_sf"/>
</dbReference>
<accession>A0A2A6BZK3</accession>
<dbReference type="Gene3D" id="2.60.120.680">
    <property type="entry name" value="GOLD domain"/>
    <property type="match status" value="1"/>
</dbReference>
<dbReference type="SMART" id="SM00516">
    <property type="entry name" value="SEC14"/>
    <property type="match status" value="1"/>
</dbReference>
<dbReference type="PANTHER" id="PTHR47159">
    <property type="entry name" value="PROTEIN CBG07705-RELATED"/>
    <property type="match status" value="1"/>
</dbReference>
<protein>
    <submittedName>
        <fullName evidence="1">CRAL-TRIO domain containing protein</fullName>
    </submittedName>
</protein>
<dbReference type="InterPro" id="IPR053302">
    <property type="entry name" value="CRAL-TRIO_domain"/>
</dbReference>
<proteinExistence type="predicted"/>
<evidence type="ECO:0000313" key="1">
    <source>
        <dbReference type="EnsemblMetazoa" id="PPA45375.1"/>
    </source>
</evidence>
<dbReference type="PROSITE" id="PS50191">
    <property type="entry name" value="CRAL_TRIO"/>
    <property type="match status" value="1"/>
</dbReference>
<name>A0A2A6BZK3_PRIPA</name>
<dbReference type="AlphaFoldDB" id="A0A2A6BZK3"/>
<dbReference type="CDD" id="cd00170">
    <property type="entry name" value="SEC14"/>
    <property type="match status" value="1"/>
</dbReference>
<gene>
    <name evidence="1" type="primary">WBGene00283744</name>
</gene>
<dbReference type="PANTHER" id="PTHR47159:SF2">
    <property type="entry name" value="CRAL-TRIO DOMAIN-CONTAINING PROTEIN"/>
    <property type="match status" value="1"/>
</dbReference>
<dbReference type="InterPro" id="IPR058960">
    <property type="entry name" value="Ctg-1-like_C"/>
</dbReference>
<evidence type="ECO:0000313" key="2">
    <source>
        <dbReference type="Proteomes" id="UP000005239"/>
    </source>
</evidence>